<gene>
    <name evidence="2" type="ORF">METZ01_LOCUS358322</name>
</gene>
<dbReference type="Gene3D" id="1.10.3730.20">
    <property type="match status" value="1"/>
</dbReference>
<feature type="transmembrane region" description="Helical" evidence="1">
    <location>
        <begin position="48"/>
        <end position="68"/>
    </location>
</feature>
<keyword evidence="1" id="KW-0472">Membrane</keyword>
<name>A0A382S8M1_9ZZZZ</name>
<dbReference type="EMBL" id="UINC01126769">
    <property type="protein sequence ID" value="SVD05468.1"/>
    <property type="molecule type" value="Genomic_DNA"/>
</dbReference>
<reference evidence="2" key="1">
    <citation type="submission" date="2018-05" db="EMBL/GenBank/DDBJ databases">
        <authorList>
            <person name="Lanie J.A."/>
            <person name="Ng W.-L."/>
            <person name="Kazmierczak K.M."/>
            <person name="Andrzejewski T.M."/>
            <person name="Davidsen T.M."/>
            <person name="Wayne K.J."/>
            <person name="Tettelin H."/>
            <person name="Glass J.I."/>
            <person name="Rusch D."/>
            <person name="Podicherti R."/>
            <person name="Tsui H.-C.T."/>
            <person name="Winkler M.E."/>
        </authorList>
    </citation>
    <scope>NUCLEOTIDE SEQUENCE</scope>
</reference>
<feature type="non-terminal residue" evidence="2">
    <location>
        <position position="1"/>
    </location>
</feature>
<evidence type="ECO:0000313" key="2">
    <source>
        <dbReference type="EMBL" id="SVD05468.1"/>
    </source>
</evidence>
<protein>
    <submittedName>
        <fullName evidence="2">Uncharacterized protein</fullName>
    </submittedName>
</protein>
<organism evidence="2">
    <name type="scientific">marine metagenome</name>
    <dbReference type="NCBI Taxonomy" id="408172"/>
    <lineage>
        <taxon>unclassified sequences</taxon>
        <taxon>metagenomes</taxon>
        <taxon>ecological metagenomes</taxon>
    </lineage>
</organism>
<evidence type="ECO:0000256" key="1">
    <source>
        <dbReference type="SAM" id="Phobius"/>
    </source>
</evidence>
<dbReference type="InterPro" id="IPR037185">
    <property type="entry name" value="EmrE-like"/>
</dbReference>
<feature type="transmembrane region" description="Helical" evidence="1">
    <location>
        <begin position="22"/>
        <end position="41"/>
    </location>
</feature>
<sequence>EINSDSIKTPGILIKQLLSTPAVLAAIPVYAVSNIGWLIVLSKLNLSVAYPFLASLYIFIPVLSMVFLSESLTLQHWTGIIVIGIGIGVVLSAGLA</sequence>
<proteinExistence type="predicted"/>
<keyword evidence="1" id="KW-1133">Transmembrane helix</keyword>
<accession>A0A382S8M1</accession>
<keyword evidence="1" id="KW-0812">Transmembrane</keyword>
<dbReference type="AlphaFoldDB" id="A0A382S8M1"/>
<feature type="transmembrane region" description="Helical" evidence="1">
    <location>
        <begin position="74"/>
        <end position="95"/>
    </location>
</feature>
<dbReference type="SUPFAM" id="SSF103481">
    <property type="entry name" value="Multidrug resistance efflux transporter EmrE"/>
    <property type="match status" value="1"/>
</dbReference>